<protein>
    <submittedName>
        <fullName evidence="2">Uncharacterized protein</fullName>
    </submittedName>
</protein>
<sequence>MTDGTHDLRFCDNIQQLQDLADAATAADAAVAPGLPGRSESPVGSERGHGEEDGNSTEALA</sequence>
<keyword evidence="3" id="KW-1185">Reference proteome</keyword>
<dbReference type="EMBL" id="QHCV01000014">
    <property type="protein sequence ID" value="RAV32672.1"/>
    <property type="molecule type" value="Genomic_DNA"/>
</dbReference>
<feature type="region of interest" description="Disordered" evidence="1">
    <location>
        <begin position="31"/>
        <end position="61"/>
    </location>
</feature>
<organism evidence="2 3">
    <name type="scientific">Corynebacterium heidelbergense</name>
    <dbReference type="NCBI Taxonomy" id="2055947"/>
    <lineage>
        <taxon>Bacteria</taxon>
        <taxon>Bacillati</taxon>
        <taxon>Actinomycetota</taxon>
        <taxon>Actinomycetes</taxon>
        <taxon>Mycobacteriales</taxon>
        <taxon>Corynebacteriaceae</taxon>
        <taxon>Corynebacterium</taxon>
    </lineage>
</organism>
<dbReference type="AlphaFoldDB" id="A0A364V7P8"/>
<proteinExistence type="predicted"/>
<reference evidence="2 3" key="1">
    <citation type="journal article" date="2018" name="Syst. Appl. Microbiol.">
        <title>Corynebacterium heidelbergense sp. nov., isolated from the preen glands of Egyptian geese (Alopochen aegyptiacus).</title>
        <authorList>
            <person name="Braun M.S."/>
            <person name="Wang E."/>
            <person name="Zimmermann S."/>
            <person name="Wink M."/>
        </authorList>
    </citation>
    <scope>NUCLEOTIDE SEQUENCE [LARGE SCALE GENOMIC DNA]</scope>
    <source>
        <strain evidence="2 3">647</strain>
    </source>
</reference>
<dbReference type="Proteomes" id="UP000251577">
    <property type="component" value="Unassembled WGS sequence"/>
</dbReference>
<name>A0A364V7P8_9CORY</name>
<comment type="caution">
    <text evidence="2">The sequence shown here is derived from an EMBL/GenBank/DDBJ whole genome shotgun (WGS) entry which is preliminary data.</text>
</comment>
<evidence type="ECO:0000313" key="3">
    <source>
        <dbReference type="Proteomes" id="UP000251577"/>
    </source>
</evidence>
<evidence type="ECO:0000256" key="1">
    <source>
        <dbReference type="SAM" id="MobiDB-lite"/>
    </source>
</evidence>
<gene>
    <name evidence="2" type="ORF">DLJ54_02335</name>
</gene>
<accession>A0A364V7P8</accession>
<evidence type="ECO:0000313" key="2">
    <source>
        <dbReference type="EMBL" id="RAV32672.1"/>
    </source>
</evidence>